<organism evidence="6 7">
    <name type="scientific">Xanthomonas perforans</name>
    <dbReference type="NCBI Taxonomy" id="442694"/>
    <lineage>
        <taxon>Bacteria</taxon>
        <taxon>Pseudomonadati</taxon>
        <taxon>Pseudomonadota</taxon>
        <taxon>Gammaproteobacteria</taxon>
        <taxon>Lysobacterales</taxon>
        <taxon>Lysobacteraceae</taxon>
        <taxon>Xanthomonas</taxon>
    </lineage>
</organism>
<comment type="cofactor">
    <cofactor evidence="1">
        <name>thiamine diphosphate</name>
        <dbReference type="ChEBI" id="CHEBI:58937"/>
    </cofactor>
</comment>
<dbReference type="GO" id="GO:0030976">
    <property type="term" value="F:thiamine pyrophosphate binding"/>
    <property type="evidence" value="ECO:0007669"/>
    <property type="project" value="InterPro"/>
</dbReference>
<reference evidence="6 7" key="1">
    <citation type="submission" date="2019-11" db="EMBL/GenBank/DDBJ databases">
        <title>Genome-resolved metagenomics to study the prevalence of co-infection and intraspecific heterogeneity among plant pathogen metapopulations.</title>
        <authorList>
            <person name="Newberry E."/>
            <person name="Bhandari R."/>
            <person name="Kemble J."/>
            <person name="Sikora E."/>
            <person name="Potnis N."/>
        </authorList>
    </citation>
    <scope>NUCLEOTIDE SEQUENCE [LARGE SCALE GENOMIC DNA]</scope>
    <source>
        <strain evidence="6">Xp_Tom_Tuscaloosa_18b</strain>
    </source>
</reference>
<dbReference type="Proteomes" id="UP000471082">
    <property type="component" value="Unassembled WGS sequence"/>
</dbReference>
<dbReference type="SUPFAM" id="SSF52518">
    <property type="entry name" value="Thiamin diphosphate-binding fold (THDP-binding)"/>
    <property type="match status" value="1"/>
</dbReference>
<feature type="domain" description="Transketolase-like pyrimidine-binding" evidence="5">
    <location>
        <begin position="17"/>
        <end position="78"/>
    </location>
</feature>
<dbReference type="GO" id="GO:0006099">
    <property type="term" value="P:tricarboxylic acid cycle"/>
    <property type="evidence" value="ECO:0007669"/>
    <property type="project" value="TreeGrafter"/>
</dbReference>
<dbReference type="InterPro" id="IPR011603">
    <property type="entry name" value="2oxoglutarate_DH_E1"/>
</dbReference>
<gene>
    <name evidence="6" type="ORF">G3W61_34855</name>
</gene>
<dbReference type="InterPro" id="IPR029061">
    <property type="entry name" value="THDP-binding"/>
</dbReference>
<name>A0A7X5N4P3_XANPE</name>
<dbReference type="InterPro" id="IPR005475">
    <property type="entry name" value="Transketolase-like_Pyr-bd"/>
</dbReference>
<feature type="non-terminal residue" evidence="6">
    <location>
        <position position="1"/>
    </location>
</feature>
<feature type="non-terminal residue" evidence="6">
    <location>
        <position position="81"/>
    </location>
</feature>
<dbReference type="GO" id="GO:0045252">
    <property type="term" value="C:oxoglutarate dehydrogenase complex"/>
    <property type="evidence" value="ECO:0007669"/>
    <property type="project" value="TreeGrafter"/>
</dbReference>
<dbReference type="EMBL" id="JAAGYU010002596">
    <property type="protein sequence ID" value="NEL81446.1"/>
    <property type="molecule type" value="Genomic_DNA"/>
</dbReference>
<dbReference type="EC" id="1.2.4.2" evidence="2"/>
<dbReference type="GO" id="GO:0005829">
    <property type="term" value="C:cytosol"/>
    <property type="evidence" value="ECO:0007669"/>
    <property type="project" value="TreeGrafter"/>
</dbReference>
<evidence type="ECO:0000256" key="1">
    <source>
        <dbReference type="ARBA" id="ARBA00001964"/>
    </source>
</evidence>
<proteinExistence type="predicted"/>
<accession>A0A7X5N4P3</accession>
<sequence length="81" mass="9123">VDQTDEHKYVPLQTVEHGRFEVLDSPLSEYGVLGFEYGYALADPKTLVLWEAQFGDFVNGAQIMIDQFITSGEAKWLRANG</sequence>
<dbReference type="PANTHER" id="PTHR23152:SF4">
    <property type="entry name" value="2-OXOADIPATE DEHYDROGENASE COMPLEX COMPONENT E1"/>
    <property type="match status" value="1"/>
</dbReference>
<dbReference type="AlphaFoldDB" id="A0A7X5N4P3"/>
<evidence type="ECO:0000259" key="5">
    <source>
        <dbReference type="Pfam" id="PF02779"/>
    </source>
</evidence>
<evidence type="ECO:0000256" key="4">
    <source>
        <dbReference type="ARBA" id="ARBA00023052"/>
    </source>
</evidence>
<dbReference type="GO" id="GO:0004591">
    <property type="term" value="F:oxoglutarate dehydrogenase (succinyl-transferring) activity"/>
    <property type="evidence" value="ECO:0007669"/>
    <property type="project" value="UniProtKB-EC"/>
</dbReference>
<dbReference type="Pfam" id="PF02779">
    <property type="entry name" value="Transket_pyr"/>
    <property type="match status" value="1"/>
</dbReference>
<dbReference type="PANTHER" id="PTHR23152">
    <property type="entry name" value="2-OXOGLUTARATE DEHYDROGENASE"/>
    <property type="match status" value="1"/>
</dbReference>
<keyword evidence="3" id="KW-0560">Oxidoreductase</keyword>
<protein>
    <recommendedName>
        <fullName evidence="2">oxoglutarate dehydrogenase (succinyl-transferring)</fullName>
        <ecNumber evidence="2">1.2.4.2</ecNumber>
    </recommendedName>
</protein>
<evidence type="ECO:0000313" key="6">
    <source>
        <dbReference type="EMBL" id="NEL81446.1"/>
    </source>
</evidence>
<keyword evidence="4" id="KW-0786">Thiamine pyrophosphate</keyword>
<evidence type="ECO:0000256" key="3">
    <source>
        <dbReference type="ARBA" id="ARBA00023002"/>
    </source>
</evidence>
<evidence type="ECO:0000256" key="2">
    <source>
        <dbReference type="ARBA" id="ARBA00012280"/>
    </source>
</evidence>
<dbReference type="Gene3D" id="3.40.50.12470">
    <property type="match status" value="1"/>
</dbReference>
<comment type="caution">
    <text evidence="6">The sequence shown here is derived from an EMBL/GenBank/DDBJ whole genome shotgun (WGS) entry which is preliminary data.</text>
</comment>
<evidence type="ECO:0000313" key="7">
    <source>
        <dbReference type="Proteomes" id="UP000471082"/>
    </source>
</evidence>